<dbReference type="RefSeq" id="WP_317995592.1">
    <property type="nucleotide sequence ID" value="NZ_AP025523.1"/>
</dbReference>
<accession>A0AAN2CAU5</accession>
<proteinExistence type="predicted"/>
<dbReference type="Proteomes" id="UP001317532">
    <property type="component" value="Chromosome"/>
</dbReference>
<dbReference type="SUPFAM" id="SSF54593">
    <property type="entry name" value="Glyoxalase/Bleomycin resistance protein/Dihydroxybiphenyl dioxygenase"/>
    <property type="match status" value="1"/>
</dbReference>
<protein>
    <submittedName>
        <fullName evidence="2">Glyoxalase</fullName>
    </submittedName>
</protein>
<dbReference type="KEGG" id="vab:WPS_33160"/>
<evidence type="ECO:0000313" key="3">
    <source>
        <dbReference type="Proteomes" id="UP001317532"/>
    </source>
</evidence>
<reference evidence="2 3" key="1">
    <citation type="journal article" date="2022" name="ISME Commun">
        <title>Vulcanimicrobium alpinus gen. nov. sp. nov., the first cultivated representative of the candidate phylum 'Eremiobacterota', is a metabolically versatile aerobic anoxygenic phototroph.</title>
        <authorList>
            <person name="Yabe S."/>
            <person name="Muto K."/>
            <person name="Abe K."/>
            <person name="Yokota A."/>
            <person name="Staudigel H."/>
            <person name="Tebo B.M."/>
        </authorList>
    </citation>
    <scope>NUCLEOTIDE SEQUENCE [LARGE SCALE GENOMIC DNA]</scope>
    <source>
        <strain evidence="2 3">WC8-2</strain>
    </source>
</reference>
<dbReference type="Gene3D" id="3.10.180.10">
    <property type="entry name" value="2,3-Dihydroxybiphenyl 1,2-Dioxygenase, domain 1"/>
    <property type="match status" value="1"/>
</dbReference>
<dbReference type="Pfam" id="PF00903">
    <property type="entry name" value="Glyoxalase"/>
    <property type="match status" value="1"/>
</dbReference>
<evidence type="ECO:0000259" key="1">
    <source>
        <dbReference type="PROSITE" id="PS51819"/>
    </source>
</evidence>
<dbReference type="AlphaFoldDB" id="A0AAN2CAU5"/>
<dbReference type="EMBL" id="AP025523">
    <property type="protein sequence ID" value="BDE08040.1"/>
    <property type="molecule type" value="Genomic_DNA"/>
</dbReference>
<name>A0AAN2CAU5_UNVUL</name>
<dbReference type="InterPro" id="IPR004360">
    <property type="entry name" value="Glyas_Fos-R_dOase_dom"/>
</dbReference>
<gene>
    <name evidence="2" type="ORF">WPS_33160</name>
</gene>
<keyword evidence="3" id="KW-1185">Reference proteome</keyword>
<dbReference type="InterPro" id="IPR037523">
    <property type="entry name" value="VOC_core"/>
</dbReference>
<feature type="domain" description="VOC" evidence="1">
    <location>
        <begin position="4"/>
        <end position="128"/>
    </location>
</feature>
<organism evidence="2 3">
    <name type="scientific">Vulcanimicrobium alpinum</name>
    <dbReference type="NCBI Taxonomy" id="3016050"/>
    <lineage>
        <taxon>Bacteria</taxon>
        <taxon>Bacillati</taxon>
        <taxon>Vulcanimicrobiota</taxon>
        <taxon>Vulcanimicrobiia</taxon>
        <taxon>Vulcanimicrobiales</taxon>
        <taxon>Vulcanimicrobiaceae</taxon>
        <taxon>Vulcanimicrobium</taxon>
    </lineage>
</organism>
<dbReference type="InterPro" id="IPR029068">
    <property type="entry name" value="Glyas_Bleomycin-R_OHBP_Dase"/>
</dbReference>
<sequence>MRPLLSHVDLRVRDRAAAAEFYDAFLNLLGAVKSVGEEFTSYSIPDTETGADDPDADWFGFCEDPAMTPGSGRVCFRAPTRGTIDAIATILPAIGARNIEMPHEAYGAGYYACFFEDPDGNKLELVVIG</sequence>
<evidence type="ECO:0000313" key="2">
    <source>
        <dbReference type="EMBL" id="BDE08040.1"/>
    </source>
</evidence>
<dbReference type="PROSITE" id="PS51819">
    <property type="entry name" value="VOC"/>
    <property type="match status" value="1"/>
</dbReference>